<dbReference type="InParanoid" id="A0A7X0MVZ8"/>
<reference evidence="2 3" key="1">
    <citation type="submission" date="2020-08" db="EMBL/GenBank/DDBJ databases">
        <title>Genomic Encyclopedia of Type Strains, Phase IV (KMG-IV): sequencing the most valuable type-strain genomes for metagenomic binning, comparative biology and taxonomic classification.</title>
        <authorList>
            <person name="Goeker M."/>
        </authorList>
    </citation>
    <scope>NUCLEOTIDE SEQUENCE [LARGE SCALE GENOMIC DNA]</scope>
    <source>
        <strain evidence="2 3">DSM 22368</strain>
    </source>
</reference>
<proteinExistence type="predicted"/>
<keyword evidence="1" id="KW-0472">Membrane</keyword>
<name>A0A7X0MVZ8_9GAMM</name>
<keyword evidence="1" id="KW-1133">Transmembrane helix</keyword>
<dbReference type="EMBL" id="JACHHT010000001">
    <property type="protein sequence ID" value="MBB6520369.1"/>
    <property type="molecule type" value="Genomic_DNA"/>
</dbReference>
<comment type="caution">
    <text evidence="2">The sequence shown here is derived from an EMBL/GenBank/DDBJ whole genome shotgun (WGS) entry which is preliminary data.</text>
</comment>
<dbReference type="AlphaFoldDB" id="A0A7X0MVZ8"/>
<organism evidence="2 3">
    <name type="scientific">Pseudoteredinibacter isoporae</name>
    <dbReference type="NCBI Taxonomy" id="570281"/>
    <lineage>
        <taxon>Bacteria</taxon>
        <taxon>Pseudomonadati</taxon>
        <taxon>Pseudomonadota</taxon>
        <taxon>Gammaproteobacteria</taxon>
        <taxon>Cellvibrionales</taxon>
        <taxon>Cellvibrionaceae</taxon>
        <taxon>Pseudoteredinibacter</taxon>
    </lineage>
</organism>
<keyword evidence="1" id="KW-0812">Transmembrane</keyword>
<protein>
    <submittedName>
        <fullName evidence="2">Uncharacterized protein</fullName>
    </submittedName>
</protein>
<evidence type="ECO:0000313" key="2">
    <source>
        <dbReference type="EMBL" id="MBB6520369.1"/>
    </source>
</evidence>
<evidence type="ECO:0000313" key="3">
    <source>
        <dbReference type="Proteomes" id="UP000528457"/>
    </source>
</evidence>
<feature type="transmembrane region" description="Helical" evidence="1">
    <location>
        <begin position="60"/>
        <end position="79"/>
    </location>
</feature>
<sequence>MQLWLRPLIYGILLSTFLLFLLPAVSNALFELYHLSKIEPLYYLYSGFKALSVYYPRWEFFEASAVMAGVLLALTIWAWRCRRSSS</sequence>
<dbReference type="RefSeq" id="WP_166851456.1">
    <property type="nucleotide sequence ID" value="NZ_JAAONY010000001.1"/>
</dbReference>
<dbReference type="Proteomes" id="UP000528457">
    <property type="component" value="Unassembled WGS sequence"/>
</dbReference>
<gene>
    <name evidence="2" type="ORF">HNR48_000647</name>
</gene>
<accession>A0A7X0MVZ8</accession>
<evidence type="ECO:0000256" key="1">
    <source>
        <dbReference type="SAM" id="Phobius"/>
    </source>
</evidence>
<keyword evidence="3" id="KW-1185">Reference proteome</keyword>